<feature type="chain" id="PRO_5040295655" description="TIL domain-containing protein" evidence="3">
    <location>
        <begin position="18"/>
        <end position="78"/>
    </location>
</feature>
<gene>
    <name evidence="5" type="ORF">B0T10DRAFT_558185</name>
</gene>
<evidence type="ECO:0000256" key="3">
    <source>
        <dbReference type="SAM" id="SignalP"/>
    </source>
</evidence>
<protein>
    <recommendedName>
        <fullName evidence="4">TIL domain-containing protein</fullName>
    </recommendedName>
</protein>
<dbReference type="EMBL" id="JAGPYM010000004">
    <property type="protein sequence ID" value="KAH6896022.1"/>
    <property type="molecule type" value="Genomic_DNA"/>
</dbReference>
<evidence type="ECO:0000313" key="5">
    <source>
        <dbReference type="EMBL" id="KAH6896022.1"/>
    </source>
</evidence>
<dbReference type="GO" id="GO:0030414">
    <property type="term" value="F:peptidase inhibitor activity"/>
    <property type="evidence" value="ECO:0007669"/>
    <property type="project" value="UniProtKB-KW"/>
</dbReference>
<dbReference type="InterPro" id="IPR051368">
    <property type="entry name" value="SerProtInhib-TIL_Domain"/>
</dbReference>
<dbReference type="InterPro" id="IPR036084">
    <property type="entry name" value="Ser_inhib-like_sf"/>
</dbReference>
<dbReference type="PANTHER" id="PTHR23259">
    <property type="entry name" value="RIDDLE"/>
    <property type="match status" value="1"/>
</dbReference>
<dbReference type="Gene3D" id="2.10.25.10">
    <property type="entry name" value="Laminin"/>
    <property type="match status" value="1"/>
</dbReference>
<dbReference type="CDD" id="cd19941">
    <property type="entry name" value="TIL"/>
    <property type="match status" value="1"/>
</dbReference>
<reference evidence="5 6" key="1">
    <citation type="journal article" date="2021" name="Nat. Commun.">
        <title>Genetic determinants of endophytism in the Arabidopsis root mycobiome.</title>
        <authorList>
            <person name="Mesny F."/>
            <person name="Miyauchi S."/>
            <person name="Thiergart T."/>
            <person name="Pickel B."/>
            <person name="Atanasova L."/>
            <person name="Karlsson M."/>
            <person name="Huettel B."/>
            <person name="Barry K.W."/>
            <person name="Haridas S."/>
            <person name="Chen C."/>
            <person name="Bauer D."/>
            <person name="Andreopoulos W."/>
            <person name="Pangilinan J."/>
            <person name="LaButti K."/>
            <person name="Riley R."/>
            <person name="Lipzen A."/>
            <person name="Clum A."/>
            <person name="Drula E."/>
            <person name="Henrissat B."/>
            <person name="Kohler A."/>
            <person name="Grigoriev I.V."/>
            <person name="Martin F.M."/>
            <person name="Hacquard S."/>
        </authorList>
    </citation>
    <scope>NUCLEOTIDE SEQUENCE [LARGE SCALE GENOMIC DNA]</scope>
    <source>
        <strain evidence="5 6">MPI-CAGE-CH-0241</strain>
    </source>
</reference>
<dbReference type="AlphaFoldDB" id="A0A9P8WFC4"/>
<dbReference type="FunFam" id="2.10.25.10:FF:000055">
    <property type="entry name" value="alpha-tectorin isoform X1"/>
    <property type="match status" value="1"/>
</dbReference>
<dbReference type="Proteomes" id="UP000777438">
    <property type="component" value="Unassembled WGS sequence"/>
</dbReference>
<name>A0A9P8WFC4_9HYPO</name>
<dbReference type="SUPFAM" id="SSF57567">
    <property type="entry name" value="Serine protease inhibitors"/>
    <property type="match status" value="1"/>
</dbReference>
<keyword evidence="2" id="KW-1015">Disulfide bond</keyword>
<dbReference type="InterPro" id="IPR002919">
    <property type="entry name" value="TIL_dom"/>
</dbReference>
<accession>A0A9P8WFC4</accession>
<feature type="domain" description="TIL" evidence="4">
    <location>
        <begin position="26"/>
        <end position="78"/>
    </location>
</feature>
<dbReference type="PANTHER" id="PTHR23259:SF70">
    <property type="entry name" value="ACCESSORY GLAND PROTEIN ACP62F-RELATED"/>
    <property type="match status" value="1"/>
</dbReference>
<comment type="caution">
    <text evidence="5">The sequence shown here is derived from an EMBL/GenBank/DDBJ whole genome shotgun (WGS) entry which is preliminary data.</text>
</comment>
<evidence type="ECO:0000259" key="4">
    <source>
        <dbReference type="Pfam" id="PF01826"/>
    </source>
</evidence>
<sequence>MKFSASIVTLFIAGALALPATTPTKCTGGKVWTDCGSPCPPTCQNPNPVCIQMCVEACQCPTGFVANSAGRCVKLASC</sequence>
<feature type="signal peptide" evidence="3">
    <location>
        <begin position="1"/>
        <end position="17"/>
    </location>
</feature>
<evidence type="ECO:0000256" key="2">
    <source>
        <dbReference type="ARBA" id="ARBA00023157"/>
    </source>
</evidence>
<keyword evidence="3" id="KW-0732">Signal</keyword>
<dbReference type="Pfam" id="PF01826">
    <property type="entry name" value="TIL"/>
    <property type="match status" value="1"/>
</dbReference>
<proteinExistence type="predicted"/>
<organism evidence="5 6">
    <name type="scientific">Thelonectria olida</name>
    <dbReference type="NCBI Taxonomy" id="1576542"/>
    <lineage>
        <taxon>Eukaryota</taxon>
        <taxon>Fungi</taxon>
        <taxon>Dikarya</taxon>
        <taxon>Ascomycota</taxon>
        <taxon>Pezizomycotina</taxon>
        <taxon>Sordariomycetes</taxon>
        <taxon>Hypocreomycetidae</taxon>
        <taxon>Hypocreales</taxon>
        <taxon>Nectriaceae</taxon>
        <taxon>Thelonectria</taxon>
    </lineage>
</organism>
<dbReference type="OrthoDB" id="7695409at2759"/>
<keyword evidence="6" id="KW-1185">Reference proteome</keyword>
<evidence type="ECO:0000256" key="1">
    <source>
        <dbReference type="ARBA" id="ARBA00022690"/>
    </source>
</evidence>
<evidence type="ECO:0000313" key="6">
    <source>
        <dbReference type="Proteomes" id="UP000777438"/>
    </source>
</evidence>
<keyword evidence="1" id="KW-0646">Protease inhibitor</keyword>